<evidence type="ECO:0000313" key="3">
    <source>
        <dbReference type="Proteomes" id="UP001566132"/>
    </source>
</evidence>
<proteinExistence type="predicted"/>
<feature type="compositionally biased region" description="Basic and acidic residues" evidence="1">
    <location>
        <begin position="139"/>
        <end position="151"/>
    </location>
</feature>
<reference evidence="2 3" key="1">
    <citation type="submission" date="2024-05" db="EMBL/GenBank/DDBJ databases">
        <title>Genetic variation in Jamaican populations of the coffee berry borer (Hypothenemus hampei).</title>
        <authorList>
            <person name="Errbii M."/>
            <person name="Myrie A."/>
        </authorList>
    </citation>
    <scope>NUCLEOTIDE SEQUENCE [LARGE SCALE GENOMIC DNA]</scope>
    <source>
        <strain evidence="2">JA-Hopewell-2020-01-JO</strain>
        <tissue evidence="2">Whole body</tissue>
    </source>
</reference>
<accession>A0ABD1E103</accession>
<gene>
    <name evidence="2" type="ORF">ABEB36_015203</name>
</gene>
<name>A0ABD1E103_HYPHA</name>
<protein>
    <submittedName>
        <fullName evidence="2">Uncharacterized protein</fullName>
    </submittedName>
</protein>
<sequence>MDFGNYESEIAEFLLIPSPSVPNEVIVNTSSPHVVWSKNETKVLLDGYKKYRPKVGTADIRNLKKLILQINITAQHTENRWRVLERAYKKHVDNQRKTGQGTKFFEYVNEMDEIFKGKKNITPVVLLSSESVEEMPNDEAEKTERDIENPKPRGSTLQSKKNDFMKHKRTPVVNRNTARLLLEQEKVEISKRKANAIEERNILLKERNEILKKQKSVN</sequence>
<keyword evidence="3" id="KW-1185">Reference proteome</keyword>
<feature type="region of interest" description="Disordered" evidence="1">
    <location>
        <begin position="132"/>
        <end position="165"/>
    </location>
</feature>
<evidence type="ECO:0000256" key="1">
    <source>
        <dbReference type="SAM" id="MobiDB-lite"/>
    </source>
</evidence>
<evidence type="ECO:0000313" key="2">
    <source>
        <dbReference type="EMBL" id="KAL1488248.1"/>
    </source>
</evidence>
<dbReference type="EMBL" id="JBDJPC010000015">
    <property type="protein sequence ID" value="KAL1488248.1"/>
    <property type="molecule type" value="Genomic_DNA"/>
</dbReference>
<dbReference type="Proteomes" id="UP001566132">
    <property type="component" value="Unassembled WGS sequence"/>
</dbReference>
<comment type="caution">
    <text evidence="2">The sequence shown here is derived from an EMBL/GenBank/DDBJ whole genome shotgun (WGS) entry which is preliminary data.</text>
</comment>
<organism evidence="2 3">
    <name type="scientific">Hypothenemus hampei</name>
    <name type="common">Coffee berry borer</name>
    <dbReference type="NCBI Taxonomy" id="57062"/>
    <lineage>
        <taxon>Eukaryota</taxon>
        <taxon>Metazoa</taxon>
        <taxon>Ecdysozoa</taxon>
        <taxon>Arthropoda</taxon>
        <taxon>Hexapoda</taxon>
        <taxon>Insecta</taxon>
        <taxon>Pterygota</taxon>
        <taxon>Neoptera</taxon>
        <taxon>Endopterygota</taxon>
        <taxon>Coleoptera</taxon>
        <taxon>Polyphaga</taxon>
        <taxon>Cucujiformia</taxon>
        <taxon>Curculionidae</taxon>
        <taxon>Scolytinae</taxon>
        <taxon>Hypothenemus</taxon>
    </lineage>
</organism>
<dbReference type="AlphaFoldDB" id="A0ABD1E103"/>